<evidence type="ECO:0000259" key="1">
    <source>
        <dbReference type="Pfam" id="PF12937"/>
    </source>
</evidence>
<keyword evidence="3" id="KW-1185">Reference proteome</keyword>
<proteinExistence type="predicted"/>
<organism evidence="2 3">
    <name type="scientific">Schizophyllum amplum</name>
    <dbReference type="NCBI Taxonomy" id="97359"/>
    <lineage>
        <taxon>Eukaryota</taxon>
        <taxon>Fungi</taxon>
        <taxon>Dikarya</taxon>
        <taxon>Basidiomycota</taxon>
        <taxon>Agaricomycotina</taxon>
        <taxon>Agaricomycetes</taxon>
        <taxon>Agaricomycetidae</taxon>
        <taxon>Agaricales</taxon>
        <taxon>Schizophyllaceae</taxon>
        <taxon>Schizophyllum</taxon>
    </lineage>
</organism>
<dbReference type="InterPro" id="IPR036047">
    <property type="entry name" value="F-box-like_dom_sf"/>
</dbReference>
<gene>
    <name evidence="2" type="ORF">BD626DRAFT_262206</name>
</gene>
<dbReference type="EMBL" id="VDMD01000008">
    <property type="protein sequence ID" value="TRM63882.1"/>
    <property type="molecule type" value="Genomic_DNA"/>
</dbReference>
<dbReference type="AlphaFoldDB" id="A0A550CGE8"/>
<reference evidence="2 3" key="1">
    <citation type="journal article" date="2019" name="New Phytol.">
        <title>Comparative genomics reveals unique wood-decay strategies and fruiting body development in the Schizophyllaceae.</title>
        <authorList>
            <person name="Almasi E."/>
            <person name="Sahu N."/>
            <person name="Krizsan K."/>
            <person name="Balint B."/>
            <person name="Kovacs G.M."/>
            <person name="Kiss B."/>
            <person name="Cseklye J."/>
            <person name="Drula E."/>
            <person name="Henrissat B."/>
            <person name="Nagy I."/>
            <person name="Chovatia M."/>
            <person name="Adam C."/>
            <person name="LaButti K."/>
            <person name="Lipzen A."/>
            <person name="Riley R."/>
            <person name="Grigoriev I.V."/>
            <person name="Nagy L.G."/>
        </authorList>
    </citation>
    <scope>NUCLEOTIDE SEQUENCE [LARGE SCALE GENOMIC DNA]</scope>
    <source>
        <strain evidence="2 3">NL-1724</strain>
    </source>
</reference>
<accession>A0A550CGE8</accession>
<evidence type="ECO:0000313" key="2">
    <source>
        <dbReference type="EMBL" id="TRM63882.1"/>
    </source>
</evidence>
<sequence>MKLSNSEIKPSLIRDALHLLARAASLVNVDMLRDGYIPSAVESTSIDEASSELSSTVSQIDLEIERLQALRERVCAQLDVNKAAGAPIRRLPPEILSVIFIRFAETAVVDARSWSQHIMYAVSRVCSAWRSIARHTPQLWTRISSQLFSGIAPPETVFTEEAALAGILPLHITHLMRDYDEYLNPLLRQLFPHAHRWQSIALDGDCETFSRLPVVDLPSLEVARLIMNERVTPDALDFLSGALNLRTLQLSIGDRIIFVNPEIHFAMPAFPALTHLSMKIDAEIDFRTETLFACLRYSSSTLTHLNLAMSVPESHIGVDSDAHAVEMRALLVLEISGYAYGLLERITTPVVNTIHVNHMGGTGIGLSMTDPFLALTTFLSRSPQPLAIKHLSLKDVQPNAAHPESVLQFLERLDELEEMEIGIMRHKSSVFTERVVERLTCSDDRVPLLPSLAKMTLMFQYCNLPMQFENYLRGMCGSRETARTCALRPIAALKSMFVLAT</sequence>
<dbReference type="SUPFAM" id="SSF81383">
    <property type="entry name" value="F-box domain"/>
    <property type="match status" value="1"/>
</dbReference>
<dbReference type="Pfam" id="PF12937">
    <property type="entry name" value="F-box-like"/>
    <property type="match status" value="1"/>
</dbReference>
<feature type="domain" description="F-box" evidence="1">
    <location>
        <begin position="88"/>
        <end position="144"/>
    </location>
</feature>
<dbReference type="OrthoDB" id="3365698at2759"/>
<dbReference type="InterPro" id="IPR001810">
    <property type="entry name" value="F-box_dom"/>
</dbReference>
<comment type="caution">
    <text evidence="2">The sequence shown here is derived from an EMBL/GenBank/DDBJ whole genome shotgun (WGS) entry which is preliminary data.</text>
</comment>
<dbReference type="Proteomes" id="UP000320762">
    <property type="component" value="Unassembled WGS sequence"/>
</dbReference>
<evidence type="ECO:0000313" key="3">
    <source>
        <dbReference type="Proteomes" id="UP000320762"/>
    </source>
</evidence>
<name>A0A550CGE8_9AGAR</name>
<dbReference type="Gene3D" id="1.20.1280.50">
    <property type="match status" value="1"/>
</dbReference>
<protein>
    <recommendedName>
        <fullName evidence="1">F-box domain-containing protein</fullName>
    </recommendedName>
</protein>